<organism evidence="4 5">
    <name type="scientific">Enterococcus lemanii</name>
    <dbReference type="NCBI Taxonomy" id="1159752"/>
    <lineage>
        <taxon>Bacteria</taxon>
        <taxon>Bacillati</taxon>
        <taxon>Bacillota</taxon>
        <taxon>Bacilli</taxon>
        <taxon>Lactobacillales</taxon>
        <taxon>Enterococcaceae</taxon>
        <taxon>Enterococcus</taxon>
    </lineage>
</organism>
<dbReference type="InterPro" id="IPR002843">
    <property type="entry name" value="ATPase_V0-cplx_csu/dsu"/>
</dbReference>
<protein>
    <submittedName>
        <fullName evidence="4">V-type ATPase subunit</fullName>
    </submittedName>
</protein>
<dbReference type="InterPro" id="IPR050873">
    <property type="entry name" value="V-ATPase_V0D/AC39_subunit"/>
</dbReference>
<dbReference type="Pfam" id="PF01992">
    <property type="entry name" value="vATP-synt_AC39"/>
    <property type="match status" value="1"/>
</dbReference>
<dbReference type="Gene3D" id="1.20.1690.10">
    <property type="entry name" value="V-type ATP synthase subunit C domain"/>
    <property type="match status" value="2"/>
</dbReference>
<name>A0ABV9MZ56_9ENTE</name>
<dbReference type="InterPro" id="IPR036079">
    <property type="entry name" value="ATPase_csu/dsu_sf"/>
</dbReference>
<keyword evidence="2" id="KW-0813">Transport</keyword>
<dbReference type="PANTHER" id="PTHR38682">
    <property type="entry name" value="V-TYPE ATP SYNTHASE SUBUNIT C"/>
    <property type="match status" value="1"/>
</dbReference>
<dbReference type="PANTHER" id="PTHR38682:SF1">
    <property type="entry name" value="V-TYPE ATP SYNTHASE SUBUNIT C"/>
    <property type="match status" value="1"/>
</dbReference>
<proteinExistence type="inferred from homology"/>
<accession>A0ABV9MZ56</accession>
<keyword evidence="3" id="KW-0406">Ion transport</keyword>
<evidence type="ECO:0000256" key="2">
    <source>
        <dbReference type="ARBA" id="ARBA00022448"/>
    </source>
</evidence>
<comment type="caution">
    <text evidence="4">The sequence shown here is derived from an EMBL/GenBank/DDBJ whole genome shotgun (WGS) entry which is preliminary data.</text>
</comment>
<dbReference type="InterPro" id="IPR044911">
    <property type="entry name" value="V-type_ATPase_csu/dsu_dom_3"/>
</dbReference>
<dbReference type="SUPFAM" id="SSF103486">
    <property type="entry name" value="V-type ATP synthase subunit C"/>
    <property type="match status" value="1"/>
</dbReference>
<dbReference type="Proteomes" id="UP001595969">
    <property type="component" value="Unassembled WGS sequence"/>
</dbReference>
<sequence length="330" mass="38723">MKNSYHTVNPIVRIKENELLSKEQFEQLIQANSFQKIAEILTPTVYGKYLTENYQYDFEQSLNQELVQTYEELIEIVPYPELVWLYTMRFTFHNLKIITKGEKIKENYDYLFIPDGFYTIEDLRSAIQTGESSVLPKTIIQCIKEVRQYFEESKILQGIDVIYDRYYYREQRRIAEQLNDAELLEEVIQSIDLLNITTTARCLLQKRTYAFMTTVVSSMGSFDKEELLSFAQQPLSVFIDYIRQSKYGELLGPALTDKTIDFAKVNILKDNYLTKVLQIAQTQAFGPLPLMAFLNAKDIEVMNLRLIIVGKRSGFTEEAIRERMRLLYDL</sequence>
<evidence type="ECO:0000313" key="5">
    <source>
        <dbReference type="Proteomes" id="UP001595969"/>
    </source>
</evidence>
<evidence type="ECO:0000256" key="3">
    <source>
        <dbReference type="ARBA" id="ARBA00023065"/>
    </source>
</evidence>
<dbReference type="EMBL" id="JBHSGS010000054">
    <property type="protein sequence ID" value="MFC4720035.1"/>
    <property type="molecule type" value="Genomic_DNA"/>
</dbReference>
<evidence type="ECO:0000313" key="4">
    <source>
        <dbReference type="EMBL" id="MFC4720035.1"/>
    </source>
</evidence>
<dbReference type="Gene3D" id="1.10.132.50">
    <property type="entry name" value="ATP synthase (C/AC39) subunit, domain 3"/>
    <property type="match status" value="1"/>
</dbReference>
<keyword evidence="5" id="KW-1185">Reference proteome</keyword>
<evidence type="ECO:0000256" key="1">
    <source>
        <dbReference type="ARBA" id="ARBA00006709"/>
    </source>
</evidence>
<dbReference type="InterPro" id="IPR035067">
    <property type="entry name" value="V-type_ATPase_csu/dsu"/>
</dbReference>
<dbReference type="RefSeq" id="WP_204654463.1">
    <property type="nucleotide sequence ID" value="NZ_JAFBFD010000028.1"/>
</dbReference>
<gene>
    <name evidence="4" type="ORF">ACFO5I_09880</name>
</gene>
<comment type="similarity">
    <text evidence="1">Belongs to the V-ATPase V0D/AC39 subunit family.</text>
</comment>
<reference evidence="5" key="1">
    <citation type="journal article" date="2019" name="Int. J. Syst. Evol. Microbiol.">
        <title>The Global Catalogue of Microorganisms (GCM) 10K type strain sequencing project: providing services to taxonomists for standard genome sequencing and annotation.</title>
        <authorList>
            <consortium name="The Broad Institute Genomics Platform"/>
            <consortium name="The Broad Institute Genome Sequencing Center for Infectious Disease"/>
            <person name="Wu L."/>
            <person name="Ma J."/>
        </authorList>
    </citation>
    <scope>NUCLEOTIDE SEQUENCE [LARGE SCALE GENOMIC DNA]</scope>
    <source>
        <strain evidence="5">CGMCC 1.19032</strain>
    </source>
</reference>